<proteinExistence type="predicted"/>
<comment type="caution">
    <text evidence="1">The sequence shown here is derived from an EMBL/GenBank/DDBJ whole genome shotgun (WGS) entry which is preliminary data.</text>
</comment>
<dbReference type="EMBL" id="BAABJZ010000089">
    <property type="protein sequence ID" value="GAA4892573.1"/>
    <property type="molecule type" value="Genomic_DNA"/>
</dbReference>
<gene>
    <name evidence="1" type="ORF">GCM10023333_27280</name>
</gene>
<evidence type="ECO:0000313" key="1">
    <source>
        <dbReference type="EMBL" id="GAA4892573.1"/>
    </source>
</evidence>
<dbReference type="RefSeq" id="WP_345335971.1">
    <property type="nucleotide sequence ID" value="NZ_BAABJZ010000089.1"/>
</dbReference>
<keyword evidence="2" id="KW-1185">Reference proteome</keyword>
<protein>
    <submittedName>
        <fullName evidence="1">Uncharacterized protein</fullName>
    </submittedName>
</protein>
<dbReference type="Proteomes" id="UP001499988">
    <property type="component" value="Unassembled WGS sequence"/>
</dbReference>
<name>A0ABP9F4L9_9GAMM</name>
<reference evidence="2" key="1">
    <citation type="journal article" date="2019" name="Int. J. Syst. Evol. Microbiol.">
        <title>The Global Catalogue of Microorganisms (GCM) 10K type strain sequencing project: providing services to taxonomists for standard genome sequencing and annotation.</title>
        <authorList>
            <consortium name="The Broad Institute Genomics Platform"/>
            <consortium name="The Broad Institute Genome Sequencing Center for Infectious Disease"/>
            <person name="Wu L."/>
            <person name="Ma J."/>
        </authorList>
    </citation>
    <scope>NUCLEOTIDE SEQUENCE [LARGE SCALE GENOMIC DNA]</scope>
    <source>
        <strain evidence="2">JCM 18401</strain>
    </source>
</reference>
<evidence type="ECO:0000313" key="2">
    <source>
        <dbReference type="Proteomes" id="UP001499988"/>
    </source>
</evidence>
<sequence length="67" mass="7701">MLTVYFQKEPWGEVSAMLYGETQMYSSVHELEAYCTELYGAAFELSEVTDENWTELYESGAFHRGAC</sequence>
<accession>A0ABP9F4L9</accession>
<organism evidence="1 2">
    <name type="scientific">Ferrimonas pelagia</name>
    <dbReference type="NCBI Taxonomy" id="1177826"/>
    <lineage>
        <taxon>Bacteria</taxon>
        <taxon>Pseudomonadati</taxon>
        <taxon>Pseudomonadota</taxon>
        <taxon>Gammaproteobacteria</taxon>
        <taxon>Alteromonadales</taxon>
        <taxon>Ferrimonadaceae</taxon>
        <taxon>Ferrimonas</taxon>
    </lineage>
</organism>